<comment type="caution">
    <text evidence="5">The sequence shown here is derived from an EMBL/GenBank/DDBJ whole genome shotgun (WGS) entry which is preliminary data.</text>
</comment>
<gene>
    <name evidence="5" type="ORF">GBAR_LOCUS2919</name>
</gene>
<dbReference type="SUPFAM" id="SSF48726">
    <property type="entry name" value="Immunoglobulin"/>
    <property type="match status" value="1"/>
</dbReference>
<evidence type="ECO:0000259" key="4">
    <source>
        <dbReference type="PROSITE" id="PS50853"/>
    </source>
</evidence>
<dbReference type="SMART" id="SM00060">
    <property type="entry name" value="FN3"/>
    <property type="match status" value="2"/>
</dbReference>
<feature type="domain" description="Ig-like" evidence="3">
    <location>
        <begin position="1"/>
        <end position="73"/>
    </location>
</feature>
<dbReference type="InterPro" id="IPR007110">
    <property type="entry name" value="Ig-like_dom"/>
</dbReference>
<feature type="transmembrane region" description="Helical" evidence="2">
    <location>
        <begin position="279"/>
        <end position="306"/>
    </location>
</feature>
<dbReference type="PROSITE" id="PS50835">
    <property type="entry name" value="IG_LIKE"/>
    <property type="match status" value="1"/>
</dbReference>
<dbReference type="PANTHER" id="PTHR13817">
    <property type="entry name" value="TITIN"/>
    <property type="match status" value="1"/>
</dbReference>
<dbReference type="InterPro" id="IPR013783">
    <property type="entry name" value="Ig-like_fold"/>
</dbReference>
<evidence type="ECO:0000256" key="2">
    <source>
        <dbReference type="SAM" id="Phobius"/>
    </source>
</evidence>
<keyword evidence="6" id="KW-1185">Reference proteome</keyword>
<keyword evidence="2" id="KW-0472">Membrane</keyword>
<feature type="non-terminal residue" evidence="5">
    <location>
        <position position="1"/>
    </location>
</feature>
<feature type="domain" description="Fibronectin type-III" evidence="4">
    <location>
        <begin position="170"/>
        <end position="267"/>
    </location>
</feature>
<evidence type="ECO:0000313" key="6">
    <source>
        <dbReference type="Proteomes" id="UP001174909"/>
    </source>
</evidence>
<dbReference type="InterPro" id="IPR050964">
    <property type="entry name" value="Striated_Muscle_Regulatory"/>
</dbReference>
<feature type="domain" description="Fibronectin type-III" evidence="4">
    <location>
        <begin position="79"/>
        <end position="167"/>
    </location>
</feature>
<dbReference type="SUPFAM" id="SSF49265">
    <property type="entry name" value="Fibronectin type III"/>
    <property type="match status" value="1"/>
</dbReference>
<keyword evidence="1" id="KW-0677">Repeat</keyword>
<keyword evidence="5" id="KW-0675">Receptor</keyword>
<reference evidence="5" key="1">
    <citation type="submission" date="2023-03" db="EMBL/GenBank/DDBJ databases">
        <authorList>
            <person name="Steffen K."/>
            <person name="Cardenas P."/>
        </authorList>
    </citation>
    <scope>NUCLEOTIDE SEQUENCE</scope>
</reference>
<dbReference type="AlphaFoldDB" id="A0AA35R302"/>
<dbReference type="Pfam" id="PF13927">
    <property type="entry name" value="Ig_3"/>
    <property type="match status" value="1"/>
</dbReference>
<dbReference type="Gene3D" id="2.60.40.10">
    <property type="entry name" value="Immunoglobulins"/>
    <property type="match status" value="3"/>
</dbReference>
<evidence type="ECO:0000313" key="5">
    <source>
        <dbReference type="EMBL" id="CAI8000404.1"/>
    </source>
</evidence>
<dbReference type="InterPro" id="IPR036116">
    <property type="entry name" value="FN3_sf"/>
</dbReference>
<accession>A0AA35R302</accession>
<dbReference type="InterPro" id="IPR003961">
    <property type="entry name" value="FN3_dom"/>
</dbReference>
<dbReference type="PANTHER" id="PTHR13817:SF166">
    <property type="entry name" value="NEURONAL IGCAM-RELATED"/>
    <property type="match status" value="1"/>
</dbReference>
<sequence length="382" mass="40419">DSDQGTLTCISTGGPATTVTWTRDSTTVTQGTQTVLNDPVTAQYTHTLTVTTAGQYTCTVSNNKPSSASATITLQGPSAPTDVTAVQDGPTSITVTWTPPSPLGYTTGYRISFTGGSDVDIDGGSTNSYTLTGLTNGQTYTISIVAISPIMPTSTPVEVQVTLVPIPEKPTVNMNIIETSPTTITISWSVPTDANESEVSWELTEQTRRRRGVRNAEGGTSGRLPAKQNSYTILRLRSGTSYEVTLTVFNPAGSSFTTFTHSTTEATPCECESADFSTLSIAVFGGVLAVVIVTAIAVQVMVIVIFTRRLQRAKTTAVKSGQHSSVYADSQTTGLELSVSSGKNYVSSNQFQTTSNEAYNYNVVRGTGRTAEASEDSLYEPV</sequence>
<dbReference type="InterPro" id="IPR036179">
    <property type="entry name" value="Ig-like_dom_sf"/>
</dbReference>
<organism evidence="5 6">
    <name type="scientific">Geodia barretti</name>
    <name type="common">Barrett's horny sponge</name>
    <dbReference type="NCBI Taxonomy" id="519541"/>
    <lineage>
        <taxon>Eukaryota</taxon>
        <taxon>Metazoa</taxon>
        <taxon>Porifera</taxon>
        <taxon>Demospongiae</taxon>
        <taxon>Heteroscleromorpha</taxon>
        <taxon>Tetractinellida</taxon>
        <taxon>Astrophorina</taxon>
        <taxon>Geodiidae</taxon>
        <taxon>Geodia</taxon>
    </lineage>
</organism>
<evidence type="ECO:0000259" key="3">
    <source>
        <dbReference type="PROSITE" id="PS50835"/>
    </source>
</evidence>
<name>A0AA35R302_GEOBA</name>
<dbReference type="EMBL" id="CASHTH010000400">
    <property type="protein sequence ID" value="CAI8000404.1"/>
    <property type="molecule type" value="Genomic_DNA"/>
</dbReference>
<dbReference type="Pfam" id="PF00041">
    <property type="entry name" value="fn3"/>
    <property type="match status" value="2"/>
</dbReference>
<dbReference type="Proteomes" id="UP001174909">
    <property type="component" value="Unassembled WGS sequence"/>
</dbReference>
<dbReference type="CDD" id="cd00063">
    <property type="entry name" value="FN3"/>
    <property type="match status" value="2"/>
</dbReference>
<evidence type="ECO:0000256" key="1">
    <source>
        <dbReference type="ARBA" id="ARBA00022737"/>
    </source>
</evidence>
<dbReference type="CDD" id="cd00096">
    <property type="entry name" value="Ig"/>
    <property type="match status" value="1"/>
</dbReference>
<keyword evidence="2" id="KW-1133">Transmembrane helix</keyword>
<proteinExistence type="predicted"/>
<dbReference type="PROSITE" id="PS50853">
    <property type="entry name" value="FN3"/>
    <property type="match status" value="2"/>
</dbReference>
<keyword evidence="2" id="KW-0812">Transmembrane</keyword>
<protein>
    <submittedName>
        <fullName evidence="5">Receptor-type tyrosine-protein phosphatase F</fullName>
    </submittedName>
</protein>